<protein>
    <submittedName>
        <fullName evidence="2">Uncharacterized protein</fullName>
    </submittedName>
</protein>
<sequence>MEIIPYPDKSGAPNPREDGNRTGEPVVPVATINSSLSNGDDVLRSYNDPRYYEKMHRYSLSVWLENMEYTKDDVPEMPPVFVVQYPDLVEKAWGWQRSVPFLPAFVGWSAYKAYLEKYSRENYGEVAALCANNKPDKDKSYFVCCADKKPYPNGQVTASNCDALQANVQPSW</sequence>
<dbReference type="AlphaFoldDB" id="A0AAV5DZ70"/>
<evidence type="ECO:0000313" key="2">
    <source>
        <dbReference type="EMBL" id="GJN15175.1"/>
    </source>
</evidence>
<evidence type="ECO:0000313" key="3">
    <source>
        <dbReference type="Proteomes" id="UP001054889"/>
    </source>
</evidence>
<evidence type="ECO:0000256" key="1">
    <source>
        <dbReference type="SAM" id="MobiDB-lite"/>
    </source>
</evidence>
<dbReference type="EMBL" id="BQKI01000071">
    <property type="protein sequence ID" value="GJN15175.1"/>
    <property type="molecule type" value="Genomic_DNA"/>
</dbReference>
<accession>A0AAV5DZ70</accession>
<proteinExistence type="predicted"/>
<comment type="caution">
    <text evidence="2">The sequence shown here is derived from an EMBL/GenBank/DDBJ whole genome shotgun (WGS) entry which is preliminary data.</text>
</comment>
<keyword evidence="3" id="KW-1185">Reference proteome</keyword>
<feature type="region of interest" description="Disordered" evidence="1">
    <location>
        <begin position="1"/>
        <end position="33"/>
    </location>
</feature>
<name>A0AAV5DZ70_ELECO</name>
<organism evidence="2 3">
    <name type="scientific">Eleusine coracana subsp. coracana</name>
    <dbReference type="NCBI Taxonomy" id="191504"/>
    <lineage>
        <taxon>Eukaryota</taxon>
        <taxon>Viridiplantae</taxon>
        <taxon>Streptophyta</taxon>
        <taxon>Embryophyta</taxon>
        <taxon>Tracheophyta</taxon>
        <taxon>Spermatophyta</taxon>
        <taxon>Magnoliopsida</taxon>
        <taxon>Liliopsida</taxon>
        <taxon>Poales</taxon>
        <taxon>Poaceae</taxon>
        <taxon>PACMAD clade</taxon>
        <taxon>Chloridoideae</taxon>
        <taxon>Cynodonteae</taxon>
        <taxon>Eleusininae</taxon>
        <taxon>Eleusine</taxon>
    </lineage>
</organism>
<gene>
    <name evidence="2" type="primary">gb02069</name>
    <name evidence="2" type="ORF">PR202_gb02069</name>
</gene>
<dbReference type="Proteomes" id="UP001054889">
    <property type="component" value="Unassembled WGS sequence"/>
</dbReference>
<reference evidence="2" key="2">
    <citation type="submission" date="2021-12" db="EMBL/GenBank/DDBJ databases">
        <title>Resequencing data analysis of finger millet.</title>
        <authorList>
            <person name="Hatakeyama M."/>
            <person name="Aluri S."/>
            <person name="Balachadran M.T."/>
            <person name="Sivarajan S.R."/>
            <person name="Poveda L."/>
            <person name="Shimizu-Inatsugi R."/>
            <person name="Schlapbach R."/>
            <person name="Sreeman S.M."/>
            <person name="Shimizu K.K."/>
        </authorList>
    </citation>
    <scope>NUCLEOTIDE SEQUENCE</scope>
</reference>
<reference evidence="2" key="1">
    <citation type="journal article" date="2018" name="DNA Res.">
        <title>Multiple hybrid de novo genome assembly of finger millet, an orphan allotetraploid crop.</title>
        <authorList>
            <person name="Hatakeyama M."/>
            <person name="Aluri S."/>
            <person name="Balachadran M.T."/>
            <person name="Sivarajan S.R."/>
            <person name="Patrignani A."/>
            <person name="Gruter S."/>
            <person name="Poveda L."/>
            <person name="Shimizu-Inatsugi R."/>
            <person name="Baeten J."/>
            <person name="Francoijs K.J."/>
            <person name="Nataraja K.N."/>
            <person name="Reddy Y.A.N."/>
            <person name="Phadnis S."/>
            <person name="Ravikumar R.L."/>
            <person name="Schlapbach R."/>
            <person name="Sreeman S.M."/>
            <person name="Shimizu K.K."/>
        </authorList>
    </citation>
    <scope>NUCLEOTIDE SEQUENCE</scope>
</reference>